<sequence length="220" mass="25318">MPSQPQSTTLQSLLLRTKTLTPKPTPHLHPTDSDSSDSDSPLPLIVHEMTIFNTPSGKVPTLHAGTPTPQILSDLELAANCYFSLKKTPDNKKIYMLTTCFEDHRVMDILRIESERECMEVLSMLAFMAEVHKLLLLSDWECKLRDNVHWHRQGPDEVYTVFTTTVRDHLEMCLSPLQGHYNINKTTKEETDLVRWIKEVSHIDKVCHHEIEVYNEITTI</sequence>
<keyword evidence="3" id="KW-1185">Reference proteome</keyword>
<dbReference type="AlphaFoldDB" id="A0AAD7M887"/>
<reference evidence="2" key="1">
    <citation type="submission" date="2023-03" db="EMBL/GenBank/DDBJ databases">
        <title>Massive genome expansion in bonnet fungi (Mycena s.s.) driven by repeated elements and novel gene families across ecological guilds.</title>
        <authorList>
            <consortium name="Lawrence Berkeley National Laboratory"/>
            <person name="Harder C.B."/>
            <person name="Miyauchi S."/>
            <person name="Viragh M."/>
            <person name="Kuo A."/>
            <person name="Thoen E."/>
            <person name="Andreopoulos B."/>
            <person name="Lu D."/>
            <person name="Skrede I."/>
            <person name="Drula E."/>
            <person name="Henrissat B."/>
            <person name="Morin E."/>
            <person name="Kohler A."/>
            <person name="Barry K."/>
            <person name="LaButti K."/>
            <person name="Morin E."/>
            <person name="Salamov A."/>
            <person name="Lipzen A."/>
            <person name="Mereny Z."/>
            <person name="Hegedus B."/>
            <person name="Baldrian P."/>
            <person name="Stursova M."/>
            <person name="Weitz H."/>
            <person name="Taylor A."/>
            <person name="Grigoriev I.V."/>
            <person name="Nagy L.G."/>
            <person name="Martin F."/>
            <person name="Kauserud H."/>
        </authorList>
    </citation>
    <scope>NUCLEOTIDE SEQUENCE</scope>
    <source>
        <strain evidence="2">CBHHK067</strain>
    </source>
</reference>
<accession>A0AAD7M887</accession>
<comment type="caution">
    <text evidence="2">The sequence shown here is derived from an EMBL/GenBank/DDBJ whole genome shotgun (WGS) entry which is preliminary data.</text>
</comment>
<evidence type="ECO:0000256" key="1">
    <source>
        <dbReference type="SAM" id="MobiDB-lite"/>
    </source>
</evidence>
<protein>
    <submittedName>
        <fullName evidence="2">Uncharacterized protein</fullName>
    </submittedName>
</protein>
<organism evidence="2 3">
    <name type="scientific">Mycena rosella</name>
    <name type="common">Pink bonnet</name>
    <name type="synonym">Agaricus rosellus</name>
    <dbReference type="NCBI Taxonomy" id="1033263"/>
    <lineage>
        <taxon>Eukaryota</taxon>
        <taxon>Fungi</taxon>
        <taxon>Dikarya</taxon>
        <taxon>Basidiomycota</taxon>
        <taxon>Agaricomycotina</taxon>
        <taxon>Agaricomycetes</taxon>
        <taxon>Agaricomycetidae</taxon>
        <taxon>Agaricales</taxon>
        <taxon>Marasmiineae</taxon>
        <taxon>Mycenaceae</taxon>
        <taxon>Mycena</taxon>
    </lineage>
</organism>
<proteinExistence type="predicted"/>
<gene>
    <name evidence="2" type="ORF">B0H17DRAFT_1192955</name>
</gene>
<dbReference type="EMBL" id="JARKIE010000008">
    <property type="protein sequence ID" value="KAJ7705257.1"/>
    <property type="molecule type" value="Genomic_DNA"/>
</dbReference>
<name>A0AAD7M887_MYCRO</name>
<evidence type="ECO:0000313" key="3">
    <source>
        <dbReference type="Proteomes" id="UP001221757"/>
    </source>
</evidence>
<evidence type="ECO:0000313" key="2">
    <source>
        <dbReference type="EMBL" id="KAJ7705257.1"/>
    </source>
</evidence>
<dbReference type="Proteomes" id="UP001221757">
    <property type="component" value="Unassembled WGS sequence"/>
</dbReference>
<feature type="region of interest" description="Disordered" evidence="1">
    <location>
        <begin position="19"/>
        <end position="40"/>
    </location>
</feature>